<feature type="compositionally biased region" description="Low complexity" evidence="1">
    <location>
        <begin position="36"/>
        <end position="46"/>
    </location>
</feature>
<evidence type="ECO:0000313" key="3">
    <source>
        <dbReference type="Proteomes" id="UP000827092"/>
    </source>
</evidence>
<dbReference type="EMBL" id="JAFNEN010000006">
    <property type="protein sequence ID" value="KAG8201323.1"/>
    <property type="molecule type" value="Genomic_DNA"/>
</dbReference>
<proteinExistence type="predicted"/>
<keyword evidence="3" id="KW-1185">Reference proteome</keyword>
<comment type="caution">
    <text evidence="2">The sequence shown here is derived from an EMBL/GenBank/DDBJ whole genome shotgun (WGS) entry which is preliminary data.</text>
</comment>
<gene>
    <name evidence="2" type="ORF">JTE90_016800</name>
</gene>
<evidence type="ECO:0000313" key="2">
    <source>
        <dbReference type="EMBL" id="KAG8201323.1"/>
    </source>
</evidence>
<evidence type="ECO:0000256" key="1">
    <source>
        <dbReference type="SAM" id="MobiDB-lite"/>
    </source>
</evidence>
<reference evidence="2 3" key="1">
    <citation type="journal article" date="2022" name="Nat. Ecol. Evol.">
        <title>A masculinizing supergene underlies an exaggerated male reproductive morph in a spider.</title>
        <authorList>
            <person name="Hendrickx F."/>
            <person name="De Corte Z."/>
            <person name="Sonet G."/>
            <person name="Van Belleghem S.M."/>
            <person name="Kostlbacher S."/>
            <person name="Vangestel C."/>
        </authorList>
    </citation>
    <scope>NUCLEOTIDE SEQUENCE [LARGE SCALE GENOMIC DNA]</scope>
    <source>
        <strain evidence="2">W744_W776</strain>
    </source>
</reference>
<name>A0AAV6VZ60_9ARAC</name>
<feature type="region of interest" description="Disordered" evidence="1">
    <location>
        <begin position="33"/>
        <end position="69"/>
    </location>
</feature>
<organism evidence="2 3">
    <name type="scientific">Oedothorax gibbosus</name>
    <dbReference type="NCBI Taxonomy" id="931172"/>
    <lineage>
        <taxon>Eukaryota</taxon>
        <taxon>Metazoa</taxon>
        <taxon>Ecdysozoa</taxon>
        <taxon>Arthropoda</taxon>
        <taxon>Chelicerata</taxon>
        <taxon>Arachnida</taxon>
        <taxon>Araneae</taxon>
        <taxon>Araneomorphae</taxon>
        <taxon>Entelegynae</taxon>
        <taxon>Araneoidea</taxon>
        <taxon>Linyphiidae</taxon>
        <taxon>Erigoninae</taxon>
        <taxon>Oedothorax</taxon>
    </lineage>
</organism>
<feature type="region of interest" description="Disordered" evidence="1">
    <location>
        <begin position="91"/>
        <end position="119"/>
    </location>
</feature>
<accession>A0AAV6VZ60</accession>
<protein>
    <submittedName>
        <fullName evidence="2">Uncharacterized protein</fullName>
    </submittedName>
</protein>
<sequence length="119" mass="12925">MPQSVIEMTENECTVKDSGTLYAHTRKSLKRLLEHSQSSTATSWSAKKTETSKAPLSLKSTEQSSMSCSEKEIVEIVGDTESPLATQLEIGDEKRIEATDPIGINTGEKDGSVVGHRTN</sequence>
<dbReference type="AlphaFoldDB" id="A0AAV6VZ60"/>
<feature type="compositionally biased region" description="Polar residues" evidence="1">
    <location>
        <begin position="58"/>
        <end position="68"/>
    </location>
</feature>
<dbReference type="Proteomes" id="UP000827092">
    <property type="component" value="Unassembled WGS sequence"/>
</dbReference>